<dbReference type="PANTHER" id="PTHR30349">
    <property type="entry name" value="PHAGE INTEGRASE-RELATED"/>
    <property type="match status" value="1"/>
</dbReference>
<dbReference type="RefSeq" id="WP_249315408.1">
    <property type="nucleotide sequence ID" value="NZ_JACRSR010000001.1"/>
</dbReference>
<evidence type="ECO:0000256" key="3">
    <source>
        <dbReference type="ARBA" id="ARBA00008857"/>
    </source>
</evidence>
<dbReference type="Proteomes" id="UP000623172">
    <property type="component" value="Unassembled WGS sequence"/>
</dbReference>
<reference evidence="14" key="1">
    <citation type="submission" date="2020-08" db="EMBL/GenBank/DDBJ databases">
        <title>Genome public.</title>
        <authorList>
            <person name="Liu C."/>
            <person name="Sun Q."/>
        </authorList>
    </citation>
    <scope>NUCLEOTIDE SEQUENCE</scope>
    <source>
        <strain evidence="14">NSJ-53</strain>
    </source>
</reference>
<dbReference type="Gene3D" id="1.10.150.130">
    <property type="match status" value="1"/>
</dbReference>
<evidence type="ECO:0000313" key="15">
    <source>
        <dbReference type="Proteomes" id="UP000623172"/>
    </source>
</evidence>
<evidence type="ECO:0000256" key="11">
    <source>
        <dbReference type="PROSITE-ProRule" id="PRU01248"/>
    </source>
</evidence>
<proteinExistence type="inferred from homology"/>
<dbReference type="PROSITE" id="PS51898">
    <property type="entry name" value="TYR_RECOMBINASE"/>
    <property type="match status" value="1"/>
</dbReference>
<dbReference type="GO" id="GO:0003677">
    <property type="term" value="F:DNA binding"/>
    <property type="evidence" value="ECO:0007669"/>
    <property type="project" value="UniProtKB-UniRule"/>
</dbReference>
<gene>
    <name evidence="14" type="ORF">H8696_05015</name>
</gene>
<evidence type="ECO:0000313" key="14">
    <source>
        <dbReference type="EMBL" id="MBC8531208.1"/>
    </source>
</evidence>
<dbReference type="SUPFAM" id="SSF56349">
    <property type="entry name" value="DNA breaking-rejoining enzymes"/>
    <property type="match status" value="1"/>
</dbReference>
<keyword evidence="7" id="KW-0229">DNA integration</keyword>
<dbReference type="Pfam" id="PF00589">
    <property type="entry name" value="Phage_integrase"/>
    <property type="match status" value="1"/>
</dbReference>
<keyword evidence="10" id="KW-0131">Cell cycle</keyword>
<comment type="function">
    <text evidence="1">Site-specific tyrosine recombinase, which acts by catalyzing the cutting and rejoining of the recombining DNA molecules.</text>
</comment>
<comment type="subcellular location">
    <subcellularLocation>
        <location evidence="2">Cytoplasm</location>
    </subcellularLocation>
</comment>
<dbReference type="Pfam" id="PF02899">
    <property type="entry name" value="Phage_int_SAM_1"/>
    <property type="match status" value="1"/>
</dbReference>
<dbReference type="AlphaFoldDB" id="A0A926D4I9"/>
<dbReference type="PANTHER" id="PTHR30349:SF77">
    <property type="entry name" value="TYROSINE RECOMBINASE XERC"/>
    <property type="match status" value="1"/>
</dbReference>
<name>A0A926D4I9_9FIRM</name>
<dbReference type="PROSITE" id="PS51900">
    <property type="entry name" value="CB"/>
    <property type="match status" value="1"/>
</dbReference>
<sequence>MSTYAKDVNREKTRKLRELLEELPPSCQDFIRSIEPRTSILTRLNYCYDLRIFFTFLTEKIPEFRQKSMDSIQTSDLDKLDINHMELYLEYLTLYSRNDRDLENDASGKSRKLASLRSYFKYLYQLEWIERDVASLANFPKIRQKPILYLEPDEVAKLLDLVESGESMTETQRRYHRKTRTRDLALLTTLLGTGMRVSECIGLDLGDVDFNVNGLRITRKGGDQQIVYFGHEVEQALKDYLVERNAITPLPGHENALFLSSQKKRINVRSVENLVKKYASVAAPLKKITPHKLRSTFGTALYQETNDIYLVAQVLGHKDVNTTKKHYAATDDESLRRAAQVIKLRDDGE</sequence>
<comment type="similarity">
    <text evidence="3">Belongs to the 'phage' integrase family.</text>
</comment>
<dbReference type="InterPro" id="IPR013762">
    <property type="entry name" value="Integrase-like_cat_sf"/>
</dbReference>
<dbReference type="InterPro" id="IPR011010">
    <property type="entry name" value="DNA_brk_join_enz"/>
</dbReference>
<keyword evidence="8 11" id="KW-0238">DNA-binding</keyword>
<keyword evidence="9" id="KW-0233">DNA recombination</keyword>
<evidence type="ECO:0000256" key="6">
    <source>
        <dbReference type="ARBA" id="ARBA00022829"/>
    </source>
</evidence>
<dbReference type="EMBL" id="JACRSR010000001">
    <property type="protein sequence ID" value="MBC8531208.1"/>
    <property type="molecule type" value="Genomic_DNA"/>
</dbReference>
<evidence type="ECO:0000256" key="8">
    <source>
        <dbReference type="ARBA" id="ARBA00023125"/>
    </source>
</evidence>
<evidence type="ECO:0000259" key="12">
    <source>
        <dbReference type="PROSITE" id="PS51898"/>
    </source>
</evidence>
<comment type="caution">
    <text evidence="14">The sequence shown here is derived from an EMBL/GenBank/DDBJ whole genome shotgun (WGS) entry which is preliminary data.</text>
</comment>
<dbReference type="InterPro" id="IPR044068">
    <property type="entry name" value="CB"/>
</dbReference>
<evidence type="ECO:0000259" key="13">
    <source>
        <dbReference type="PROSITE" id="PS51900"/>
    </source>
</evidence>
<keyword evidence="4" id="KW-0963">Cytoplasm</keyword>
<keyword evidence="5" id="KW-0132">Cell division</keyword>
<dbReference type="GO" id="GO:0007059">
    <property type="term" value="P:chromosome segregation"/>
    <property type="evidence" value="ECO:0007669"/>
    <property type="project" value="UniProtKB-KW"/>
</dbReference>
<feature type="domain" description="Tyr recombinase" evidence="12">
    <location>
        <begin position="145"/>
        <end position="340"/>
    </location>
</feature>
<keyword evidence="15" id="KW-1185">Reference proteome</keyword>
<protein>
    <submittedName>
        <fullName evidence="14">Tyrosine-type recombinase/integrase</fullName>
    </submittedName>
</protein>
<evidence type="ECO:0000256" key="10">
    <source>
        <dbReference type="ARBA" id="ARBA00023306"/>
    </source>
</evidence>
<keyword evidence="6" id="KW-0159">Chromosome partition</keyword>
<evidence type="ECO:0000256" key="9">
    <source>
        <dbReference type="ARBA" id="ARBA00023172"/>
    </source>
</evidence>
<feature type="domain" description="Core-binding (CB)" evidence="13">
    <location>
        <begin position="21"/>
        <end position="124"/>
    </location>
</feature>
<dbReference type="InterPro" id="IPR002104">
    <property type="entry name" value="Integrase_catalytic"/>
</dbReference>
<evidence type="ECO:0000256" key="2">
    <source>
        <dbReference type="ARBA" id="ARBA00004496"/>
    </source>
</evidence>
<dbReference type="InterPro" id="IPR004107">
    <property type="entry name" value="Integrase_SAM-like_N"/>
</dbReference>
<accession>A0A926D4I9</accession>
<dbReference type="GO" id="GO:0051301">
    <property type="term" value="P:cell division"/>
    <property type="evidence" value="ECO:0007669"/>
    <property type="project" value="UniProtKB-KW"/>
</dbReference>
<organism evidence="14 15">
    <name type="scientific">Gehongia tenuis</name>
    <dbReference type="NCBI Taxonomy" id="2763655"/>
    <lineage>
        <taxon>Bacteria</taxon>
        <taxon>Bacillati</taxon>
        <taxon>Bacillota</taxon>
        <taxon>Clostridia</taxon>
        <taxon>Christensenellales</taxon>
        <taxon>Christensenellaceae</taxon>
        <taxon>Gehongia</taxon>
    </lineage>
</organism>
<evidence type="ECO:0000256" key="7">
    <source>
        <dbReference type="ARBA" id="ARBA00022908"/>
    </source>
</evidence>
<dbReference type="GO" id="GO:0006310">
    <property type="term" value="P:DNA recombination"/>
    <property type="evidence" value="ECO:0007669"/>
    <property type="project" value="UniProtKB-KW"/>
</dbReference>
<dbReference type="GO" id="GO:0005737">
    <property type="term" value="C:cytoplasm"/>
    <property type="evidence" value="ECO:0007669"/>
    <property type="project" value="UniProtKB-SubCell"/>
</dbReference>
<dbReference type="Gene3D" id="1.10.443.10">
    <property type="entry name" value="Intergrase catalytic core"/>
    <property type="match status" value="1"/>
</dbReference>
<dbReference type="GO" id="GO:0015074">
    <property type="term" value="P:DNA integration"/>
    <property type="evidence" value="ECO:0007669"/>
    <property type="project" value="UniProtKB-KW"/>
</dbReference>
<evidence type="ECO:0000256" key="4">
    <source>
        <dbReference type="ARBA" id="ARBA00022490"/>
    </source>
</evidence>
<evidence type="ECO:0000256" key="5">
    <source>
        <dbReference type="ARBA" id="ARBA00022618"/>
    </source>
</evidence>
<evidence type="ECO:0000256" key="1">
    <source>
        <dbReference type="ARBA" id="ARBA00003283"/>
    </source>
</evidence>
<dbReference type="InterPro" id="IPR050090">
    <property type="entry name" value="Tyrosine_recombinase_XerCD"/>
</dbReference>
<dbReference type="InterPro" id="IPR010998">
    <property type="entry name" value="Integrase_recombinase_N"/>
</dbReference>